<name>A0A1G5CGG8_9FIRM</name>
<evidence type="ECO:0000256" key="4">
    <source>
        <dbReference type="ARBA" id="ARBA00022555"/>
    </source>
</evidence>
<dbReference type="Pfam" id="PF02926">
    <property type="entry name" value="THUMP"/>
    <property type="match status" value="1"/>
</dbReference>
<comment type="similarity">
    <text evidence="13 19">Belongs to the ThiI family.</text>
</comment>
<evidence type="ECO:0000256" key="5">
    <source>
        <dbReference type="ARBA" id="ARBA00022679"/>
    </source>
</evidence>
<evidence type="ECO:0000256" key="10">
    <source>
        <dbReference type="ARBA" id="ARBA00050570"/>
    </source>
</evidence>
<dbReference type="Gene3D" id="3.30.2130.30">
    <property type="match status" value="1"/>
</dbReference>
<comment type="function">
    <text evidence="12 19">Catalyzes the ATP-dependent transfer of a sulfur to tRNA to produce 4-thiouridine in position 8 of tRNAs, which functions as a near-UV photosensor. Also catalyzes the transfer of sulfur to the sulfur carrier protein ThiS, forming ThiS-thiocarboxylate. This is a step in the synthesis of thiazole, in the thiamine biosynthesis pathway. The sulfur is donated as persulfide by IscS.</text>
</comment>
<dbReference type="AlphaFoldDB" id="A0A1G5CGG8"/>
<keyword evidence="4 19" id="KW-0820">tRNA-binding</keyword>
<dbReference type="Gene3D" id="3.40.50.620">
    <property type="entry name" value="HUPs"/>
    <property type="match status" value="1"/>
</dbReference>
<dbReference type="PANTHER" id="PTHR43209">
    <property type="entry name" value="TRNA SULFURTRANSFERASE"/>
    <property type="match status" value="1"/>
</dbReference>
<dbReference type="SUPFAM" id="SSF52402">
    <property type="entry name" value="Adenine nucleotide alpha hydrolases-like"/>
    <property type="match status" value="1"/>
</dbReference>
<dbReference type="InterPro" id="IPR054173">
    <property type="entry name" value="ThiI_fer"/>
</dbReference>
<evidence type="ECO:0000256" key="19">
    <source>
        <dbReference type="HAMAP-Rule" id="MF_00021"/>
    </source>
</evidence>
<dbReference type="OrthoDB" id="9773948at2"/>
<accession>A0A1G5CGG8</accession>
<evidence type="ECO:0000256" key="8">
    <source>
        <dbReference type="ARBA" id="ARBA00022884"/>
    </source>
</evidence>
<keyword evidence="5 19" id="KW-0808">Transferase</keyword>
<evidence type="ECO:0000256" key="2">
    <source>
        <dbReference type="ARBA" id="ARBA00004948"/>
    </source>
</evidence>
<dbReference type="InterPro" id="IPR050102">
    <property type="entry name" value="tRNA_sulfurtransferase_ThiI"/>
</dbReference>
<dbReference type="InterPro" id="IPR020536">
    <property type="entry name" value="ThiI_AANH"/>
</dbReference>
<evidence type="ECO:0000256" key="7">
    <source>
        <dbReference type="ARBA" id="ARBA00022840"/>
    </source>
</evidence>
<dbReference type="SMART" id="SM00981">
    <property type="entry name" value="THUMP"/>
    <property type="match status" value="1"/>
</dbReference>
<dbReference type="InterPro" id="IPR049962">
    <property type="entry name" value="THUMP_ThiI"/>
</dbReference>
<feature type="binding site" evidence="19">
    <location>
        <position position="265"/>
    </location>
    <ligand>
        <name>ATP</name>
        <dbReference type="ChEBI" id="CHEBI:30616"/>
    </ligand>
</feature>
<evidence type="ECO:0000256" key="13">
    <source>
        <dbReference type="ARBA" id="ARBA00061472"/>
    </source>
</evidence>
<evidence type="ECO:0000256" key="12">
    <source>
        <dbReference type="ARBA" id="ARBA00058382"/>
    </source>
</evidence>
<dbReference type="RefSeq" id="WP_091539906.1">
    <property type="nucleotide sequence ID" value="NZ_FMUS01000003.1"/>
</dbReference>
<dbReference type="GO" id="GO:0052837">
    <property type="term" value="P:thiazole biosynthetic process"/>
    <property type="evidence" value="ECO:0007669"/>
    <property type="project" value="TreeGrafter"/>
</dbReference>
<dbReference type="InterPro" id="IPR014729">
    <property type="entry name" value="Rossmann-like_a/b/a_fold"/>
</dbReference>
<dbReference type="Pfam" id="PF22025">
    <property type="entry name" value="ThiI_fer"/>
    <property type="match status" value="1"/>
</dbReference>
<evidence type="ECO:0000256" key="3">
    <source>
        <dbReference type="ARBA" id="ARBA00022490"/>
    </source>
</evidence>
<dbReference type="CDD" id="cd01712">
    <property type="entry name" value="PPase_ThiI"/>
    <property type="match status" value="1"/>
</dbReference>
<evidence type="ECO:0000313" key="22">
    <source>
        <dbReference type="Proteomes" id="UP000198636"/>
    </source>
</evidence>
<dbReference type="EC" id="2.8.1.4" evidence="14 19"/>
<dbReference type="PANTHER" id="PTHR43209:SF1">
    <property type="entry name" value="TRNA SULFURTRANSFERASE"/>
    <property type="match status" value="1"/>
</dbReference>
<keyword evidence="3 19" id="KW-0963">Cytoplasm</keyword>
<sequence>MERVVIIRYGEIMLKGQNKKFFEDKLVKHIRFALKDMGDIKTYKKDSRIYVNVEDFDERQIIQRVKKIFGVILVSGAIKLPVDFDLIKKIAHEEIQKKILTEGAKTFKVDSKRVDKKFPLKSPEISREIGGFILENQENITVDVHKPDVTVYVEVREEAYIFTEKVQGYGGLPIGSSGKGLLLLSGGIDSPVAGWLVGRRGLEIDAIHFHSYPFTSERAKEKVLDLAKILAIYIGKFKIYSINLLPIQQEINEKCREEEMTIISRRFMMKIAERIAEKTDAKALITGENIGQVASQTIESLHTTNSAVNLPVFRPLIAMNKVDIIDIAKDIGTYETSILPFEDCCTVFLPKRPLTKPRLEKILASEEKLDVEALIEAAIDNMEIERIYID</sequence>
<keyword evidence="6 19" id="KW-0547">Nucleotide-binding</keyword>
<proteinExistence type="inferred from homology"/>
<dbReference type="EMBL" id="FMUS01000003">
    <property type="protein sequence ID" value="SCY01424.1"/>
    <property type="molecule type" value="Genomic_DNA"/>
</dbReference>
<comment type="pathway">
    <text evidence="2 19">Cofactor biosynthesis; thiamine diphosphate biosynthesis.</text>
</comment>
<keyword evidence="9 19" id="KW-0784">Thiamine biosynthesis</keyword>
<evidence type="ECO:0000256" key="11">
    <source>
        <dbReference type="ARBA" id="ARBA00052330"/>
    </source>
</evidence>
<evidence type="ECO:0000256" key="6">
    <source>
        <dbReference type="ARBA" id="ARBA00022741"/>
    </source>
</evidence>
<evidence type="ECO:0000313" key="21">
    <source>
        <dbReference type="EMBL" id="SCY01424.1"/>
    </source>
</evidence>
<dbReference type="PROSITE" id="PS51165">
    <property type="entry name" value="THUMP"/>
    <property type="match status" value="1"/>
</dbReference>
<dbReference type="InterPro" id="IPR003720">
    <property type="entry name" value="tRNA_STrfase"/>
</dbReference>
<evidence type="ECO:0000259" key="20">
    <source>
        <dbReference type="PROSITE" id="PS51165"/>
    </source>
</evidence>
<dbReference type="SUPFAM" id="SSF143437">
    <property type="entry name" value="THUMP domain-like"/>
    <property type="match status" value="1"/>
</dbReference>
<dbReference type="GO" id="GO:0005829">
    <property type="term" value="C:cytosol"/>
    <property type="evidence" value="ECO:0007669"/>
    <property type="project" value="TreeGrafter"/>
</dbReference>
<dbReference type="GO" id="GO:0004810">
    <property type="term" value="F:CCA tRNA nucleotidyltransferase activity"/>
    <property type="evidence" value="ECO:0007669"/>
    <property type="project" value="InterPro"/>
</dbReference>
<dbReference type="GO" id="GO:0140741">
    <property type="term" value="F:tRNA-uracil-4 sulfurtransferase activity"/>
    <property type="evidence" value="ECO:0007669"/>
    <property type="project" value="UniProtKB-EC"/>
</dbReference>
<comment type="catalytic activity">
    <reaction evidence="10 19">
        <text>[ThiI sulfur-carrier protein]-S-sulfanyl-L-cysteine + a uridine in tRNA + 2 reduced [2Fe-2S]-[ferredoxin] + ATP + H(+) = [ThiI sulfur-carrier protein]-L-cysteine + a 4-thiouridine in tRNA + 2 oxidized [2Fe-2S]-[ferredoxin] + AMP + diphosphate</text>
        <dbReference type="Rhea" id="RHEA:24176"/>
        <dbReference type="Rhea" id="RHEA-COMP:10000"/>
        <dbReference type="Rhea" id="RHEA-COMP:10001"/>
        <dbReference type="Rhea" id="RHEA-COMP:13337"/>
        <dbReference type="Rhea" id="RHEA-COMP:13338"/>
        <dbReference type="Rhea" id="RHEA-COMP:13339"/>
        <dbReference type="Rhea" id="RHEA-COMP:13340"/>
        <dbReference type="ChEBI" id="CHEBI:15378"/>
        <dbReference type="ChEBI" id="CHEBI:29950"/>
        <dbReference type="ChEBI" id="CHEBI:30616"/>
        <dbReference type="ChEBI" id="CHEBI:33019"/>
        <dbReference type="ChEBI" id="CHEBI:33737"/>
        <dbReference type="ChEBI" id="CHEBI:33738"/>
        <dbReference type="ChEBI" id="CHEBI:61963"/>
        <dbReference type="ChEBI" id="CHEBI:65315"/>
        <dbReference type="ChEBI" id="CHEBI:136798"/>
        <dbReference type="ChEBI" id="CHEBI:456215"/>
        <dbReference type="EC" id="2.8.1.4"/>
    </reaction>
</comment>
<evidence type="ECO:0000256" key="18">
    <source>
        <dbReference type="ARBA" id="ARBA00080570"/>
    </source>
</evidence>
<feature type="binding site" evidence="19">
    <location>
        <begin position="208"/>
        <end position="209"/>
    </location>
    <ligand>
        <name>ATP</name>
        <dbReference type="ChEBI" id="CHEBI:30616"/>
    </ligand>
</feature>
<dbReference type="FunFam" id="3.40.50.620:FF:000053">
    <property type="entry name" value="Probable tRNA sulfurtransferase"/>
    <property type="match status" value="1"/>
</dbReference>
<keyword evidence="7 19" id="KW-0067">ATP-binding</keyword>
<feature type="domain" description="THUMP" evidence="20">
    <location>
        <begin position="59"/>
        <end position="165"/>
    </location>
</feature>
<dbReference type="Pfam" id="PF02568">
    <property type="entry name" value="ThiI"/>
    <property type="match status" value="1"/>
</dbReference>
<evidence type="ECO:0000256" key="9">
    <source>
        <dbReference type="ARBA" id="ARBA00022977"/>
    </source>
</evidence>
<dbReference type="Proteomes" id="UP000198636">
    <property type="component" value="Unassembled WGS sequence"/>
</dbReference>
<dbReference type="STRING" id="1120976.SAMN03080606_00656"/>
<feature type="binding site" evidence="19">
    <location>
        <begin position="183"/>
        <end position="184"/>
    </location>
    <ligand>
        <name>ATP</name>
        <dbReference type="ChEBI" id="CHEBI:30616"/>
    </ligand>
</feature>
<dbReference type="GO" id="GO:0002937">
    <property type="term" value="P:tRNA 4-thiouridine biosynthesis"/>
    <property type="evidence" value="ECO:0007669"/>
    <property type="project" value="TreeGrafter"/>
</dbReference>
<dbReference type="GO" id="GO:0005524">
    <property type="term" value="F:ATP binding"/>
    <property type="evidence" value="ECO:0007669"/>
    <property type="project" value="UniProtKB-UniRule"/>
</dbReference>
<dbReference type="UniPathway" id="UPA00060"/>
<evidence type="ECO:0000256" key="17">
    <source>
        <dbReference type="ARBA" id="ARBA00077849"/>
    </source>
</evidence>
<dbReference type="NCBIfam" id="TIGR00342">
    <property type="entry name" value="tRNA uracil 4-sulfurtransferase ThiI"/>
    <property type="match status" value="1"/>
</dbReference>
<protein>
    <recommendedName>
        <fullName evidence="15 19">Probable tRNA sulfurtransferase</fullName>
        <ecNumber evidence="14 19">2.8.1.4</ecNumber>
    </recommendedName>
    <alternativeName>
        <fullName evidence="16 19">Sulfur carrier protein ThiS sulfurtransferase</fullName>
    </alternativeName>
    <alternativeName>
        <fullName evidence="17 19">Thiamine biosynthesis protein ThiI</fullName>
    </alternativeName>
    <alternativeName>
        <fullName evidence="18 19">tRNA 4-thiouridine synthase</fullName>
    </alternativeName>
</protein>
<reference evidence="21 22" key="1">
    <citation type="submission" date="2016-10" db="EMBL/GenBank/DDBJ databases">
        <authorList>
            <person name="de Groot N.N."/>
        </authorList>
    </citation>
    <scope>NUCLEOTIDE SEQUENCE [LARGE SCALE GENOMIC DNA]</scope>
    <source>
        <strain evidence="21 22">DSM 18978</strain>
    </source>
</reference>
<keyword evidence="8 19" id="KW-0694">RNA-binding</keyword>
<evidence type="ECO:0000256" key="15">
    <source>
        <dbReference type="ARBA" id="ARBA00071867"/>
    </source>
</evidence>
<feature type="binding site" evidence="19">
    <location>
        <position position="287"/>
    </location>
    <ligand>
        <name>ATP</name>
        <dbReference type="ChEBI" id="CHEBI:30616"/>
    </ligand>
</feature>
<dbReference type="GO" id="GO:0009229">
    <property type="term" value="P:thiamine diphosphate biosynthetic process"/>
    <property type="evidence" value="ECO:0007669"/>
    <property type="project" value="UniProtKB-UniRule"/>
</dbReference>
<gene>
    <name evidence="19" type="primary">thiI</name>
    <name evidence="21" type="ORF">SAMN03080606_00656</name>
</gene>
<dbReference type="GO" id="GO:0000049">
    <property type="term" value="F:tRNA binding"/>
    <property type="evidence" value="ECO:0007669"/>
    <property type="project" value="UniProtKB-UniRule"/>
</dbReference>
<keyword evidence="22" id="KW-1185">Reference proteome</keyword>
<comment type="subcellular location">
    <subcellularLocation>
        <location evidence="1 19">Cytoplasm</location>
    </subcellularLocation>
</comment>
<dbReference type="InterPro" id="IPR049961">
    <property type="entry name" value="ThiI_N"/>
</dbReference>
<dbReference type="HAMAP" id="MF_00021">
    <property type="entry name" value="ThiI"/>
    <property type="match status" value="1"/>
</dbReference>
<comment type="catalytic activity">
    <reaction evidence="11 19">
        <text>[ThiS sulfur-carrier protein]-C-terminal Gly-Gly-AMP + S-sulfanyl-L-cysteinyl-[cysteine desulfurase] + AH2 = [ThiS sulfur-carrier protein]-C-terminal-Gly-aminoethanethioate + L-cysteinyl-[cysteine desulfurase] + A + AMP + 2 H(+)</text>
        <dbReference type="Rhea" id="RHEA:43340"/>
        <dbReference type="Rhea" id="RHEA-COMP:12157"/>
        <dbReference type="Rhea" id="RHEA-COMP:12158"/>
        <dbReference type="Rhea" id="RHEA-COMP:12910"/>
        <dbReference type="Rhea" id="RHEA-COMP:19908"/>
        <dbReference type="ChEBI" id="CHEBI:13193"/>
        <dbReference type="ChEBI" id="CHEBI:15378"/>
        <dbReference type="ChEBI" id="CHEBI:17499"/>
        <dbReference type="ChEBI" id="CHEBI:29950"/>
        <dbReference type="ChEBI" id="CHEBI:61963"/>
        <dbReference type="ChEBI" id="CHEBI:90618"/>
        <dbReference type="ChEBI" id="CHEBI:232372"/>
        <dbReference type="ChEBI" id="CHEBI:456215"/>
    </reaction>
</comment>
<organism evidence="21 22">
    <name type="scientific">Alkaliphilus peptidifermentans DSM 18978</name>
    <dbReference type="NCBI Taxonomy" id="1120976"/>
    <lineage>
        <taxon>Bacteria</taxon>
        <taxon>Bacillati</taxon>
        <taxon>Bacillota</taxon>
        <taxon>Clostridia</taxon>
        <taxon>Peptostreptococcales</taxon>
        <taxon>Natronincolaceae</taxon>
        <taxon>Alkaliphilus</taxon>
    </lineage>
</organism>
<evidence type="ECO:0000256" key="16">
    <source>
        <dbReference type="ARBA" id="ARBA00075337"/>
    </source>
</evidence>
<dbReference type="InterPro" id="IPR004114">
    <property type="entry name" value="THUMP_dom"/>
</dbReference>
<feature type="binding site" evidence="19">
    <location>
        <position position="296"/>
    </location>
    <ligand>
        <name>ATP</name>
        <dbReference type="ChEBI" id="CHEBI:30616"/>
    </ligand>
</feature>
<dbReference type="GO" id="GO:0009228">
    <property type="term" value="P:thiamine biosynthetic process"/>
    <property type="evidence" value="ECO:0007669"/>
    <property type="project" value="UniProtKB-KW"/>
</dbReference>
<evidence type="ECO:0000256" key="14">
    <source>
        <dbReference type="ARBA" id="ARBA00066827"/>
    </source>
</evidence>
<evidence type="ECO:0000256" key="1">
    <source>
        <dbReference type="ARBA" id="ARBA00004496"/>
    </source>
</evidence>
<dbReference type="CDD" id="cd11716">
    <property type="entry name" value="THUMP_ThiI"/>
    <property type="match status" value="1"/>
</dbReference>